<sequence length="102" mass="11916">MDKGLEFEYWISNTLPWQLNLSPSKSCGVEQIFGAFADYVRPIAGKAPEEFEQFFKVLKSKIEEVYKFKAPKGYRAYPITIDGDFDKYPNGDIRYKIQKNNF</sequence>
<dbReference type="AlphaFoldDB" id="A0A0G1AG69"/>
<dbReference type="Proteomes" id="UP000034678">
    <property type="component" value="Unassembled WGS sequence"/>
</dbReference>
<reference evidence="1 2" key="1">
    <citation type="journal article" date="2015" name="Nature">
        <title>rRNA introns, odd ribosomes, and small enigmatic genomes across a large radiation of phyla.</title>
        <authorList>
            <person name="Brown C.T."/>
            <person name="Hug L.A."/>
            <person name="Thomas B.C."/>
            <person name="Sharon I."/>
            <person name="Castelle C.J."/>
            <person name="Singh A."/>
            <person name="Wilkins M.J."/>
            <person name="Williams K.H."/>
            <person name="Banfield J.F."/>
        </authorList>
    </citation>
    <scope>NUCLEOTIDE SEQUENCE [LARGE SCALE GENOMIC DNA]</scope>
</reference>
<accession>A0A0G1AG69</accession>
<protein>
    <submittedName>
        <fullName evidence="1">Uncharacterized protein</fullName>
    </submittedName>
</protein>
<evidence type="ECO:0000313" key="2">
    <source>
        <dbReference type="Proteomes" id="UP000034678"/>
    </source>
</evidence>
<dbReference type="EMBL" id="LCDU01000010">
    <property type="protein sequence ID" value="KKS60067.1"/>
    <property type="molecule type" value="Genomic_DNA"/>
</dbReference>
<organism evidence="1 2">
    <name type="scientific">candidate division WWE3 bacterium GW2011_GWF2_42_42</name>
    <dbReference type="NCBI Taxonomy" id="1619142"/>
    <lineage>
        <taxon>Bacteria</taxon>
        <taxon>Katanobacteria</taxon>
    </lineage>
</organism>
<gene>
    <name evidence="1" type="ORF">UV26_C0010G0020</name>
</gene>
<name>A0A0G1AG69_UNCKA</name>
<evidence type="ECO:0000313" key="1">
    <source>
        <dbReference type="EMBL" id="KKS60067.1"/>
    </source>
</evidence>
<proteinExistence type="predicted"/>
<comment type="caution">
    <text evidence="1">The sequence shown here is derived from an EMBL/GenBank/DDBJ whole genome shotgun (WGS) entry which is preliminary data.</text>
</comment>